<evidence type="ECO:0000256" key="4">
    <source>
        <dbReference type="ARBA" id="ARBA00022801"/>
    </source>
</evidence>
<accession>A0ABQ9FMI4</accession>
<dbReference type="Pfam" id="PF01432">
    <property type="entry name" value="Peptidase_M3"/>
    <property type="match status" value="1"/>
</dbReference>
<keyword evidence="4 7" id="KW-0378">Hydrolase</keyword>
<dbReference type="Proteomes" id="UP001217089">
    <property type="component" value="Unassembled WGS sequence"/>
</dbReference>
<reference evidence="9 10" key="1">
    <citation type="submission" date="2022-12" db="EMBL/GenBank/DDBJ databases">
        <title>Chromosome-level genome of Tegillarca granosa.</title>
        <authorList>
            <person name="Kim J."/>
        </authorList>
    </citation>
    <scope>NUCLEOTIDE SEQUENCE [LARGE SCALE GENOMIC DNA]</scope>
    <source>
        <strain evidence="9">Teg-2019</strain>
        <tissue evidence="9">Adductor muscle</tissue>
    </source>
</reference>
<dbReference type="Gene3D" id="3.40.390.10">
    <property type="entry name" value="Collagenase (Catalytic Domain)"/>
    <property type="match status" value="1"/>
</dbReference>
<keyword evidence="10" id="KW-1185">Reference proteome</keyword>
<evidence type="ECO:0000256" key="2">
    <source>
        <dbReference type="ARBA" id="ARBA00022670"/>
    </source>
</evidence>
<comment type="caution">
    <text evidence="9">The sequence shown here is derived from an EMBL/GenBank/DDBJ whole genome shotgun (WGS) entry which is preliminary data.</text>
</comment>
<protein>
    <recommendedName>
        <fullName evidence="8">Peptidase M3A/M3B catalytic domain-containing protein</fullName>
    </recommendedName>
</protein>
<dbReference type="PANTHER" id="PTHR11804">
    <property type="entry name" value="PROTEASE M3 THIMET OLIGOPEPTIDASE-RELATED"/>
    <property type="match status" value="1"/>
</dbReference>
<keyword evidence="6 7" id="KW-0482">Metalloprotease</keyword>
<dbReference type="InterPro" id="IPR024077">
    <property type="entry name" value="Neurolysin/TOP_dom2"/>
</dbReference>
<evidence type="ECO:0000256" key="7">
    <source>
        <dbReference type="RuleBase" id="RU003435"/>
    </source>
</evidence>
<evidence type="ECO:0000256" key="5">
    <source>
        <dbReference type="ARBA" id="ARBA00022833"/>
    </source>
</evidence>
<proteinExistence type="inferred from homology"/>
<evidence type="ECO:0000256" key="6">
    <source>
        <dbReference type="ARBA" id="ARBA00023049"/>
    </source>
</evidence>
<feature type="domain" description="Peptidase M3A/M3B catalytic" evidence="8">
    <location>
        <begin position="4"/>
        <end position="388"/>
    </location>
</feature>
<organism evidence="9 10">
    <name type="scientific">Tegillarca granosa</name>
    <name type="common">Malaysian cockle</name>
    <name type="synonym">Anadara granosa</name>
    <dbReference type="NCBI Taxonomy" id="220873"/>
    <lineage>
        <taxon>Eukaryota</taxon>
        <taxon>Metazoa</taxon>
        <taxon>Spiralia</taxon>
        <taxon>Lophotrochozoa</taxon>
        <taxon>Mollusca</taxon>
        <taxon>Bivalvia</taxon>
        <taxon>Autobranchia</taxon>
        <taxon>Pteriomorphia</taxon>
        <taxon>Arcoida</taxon>
        <taxon>Arcoidea</taxon>
        <taxon>Arcidae</taxon>
        <taxon>Tegillarca</taxon>
    </lineage>
</organism>
<evidence type="ECO:0000259" key="8">
    <source>
        <dbReference type="Pfam" id="PF01432"/>
    </source>
</evidence>
<sequence length="417" mass="48814">MTFQMAGSLETVVNFMDVLKQNFYEVAEQEIKTLQDFAEANKFSHKLQMWDIPYYRRKHETQTFKLNHDEISEYFPLPKVLNSLFDLCTTLFGITFKQRFDVDTWHPDVSVYDVFEEGQYTGTFYLDPYNRGNKRVASTLTGRGKSDVVNIKPIVYLSTAVWPPYVKSEPALMSFGDIYNLYWLFGALLTEMLPRVPYLEMAGYKNMEMDASEIGHYFMTYWVKQPEILQRMSSHYETGKCLPDDVTESLLASDRHMCAFDLMHECYLSTYDLECHMGQLDWDDTMRNVWQVFMPVDMDVEDRSACAFHDIFSGRRAAAYYTGLWSRMASRDMFEAFREGGLENVANLETVGRRFRETYFAHGAGIKASEVFRQFRGRDPSFKPFIDYYKEEIGINTNVLRDQKSQEHISLNPTETK</sequence>
<evidence type="ECO:0000313" key="9">
    <source>
        <dbReference type="EMBL" id="KAJ8318499.1"/>
    </source>
</evidence>
<keyword evidence="3 7" id="KW-0479">Metal-binding</keyword>
<evidence type="ECO:0000256" key="1">
    <source>
        <dbReference type="ARBA" id="ARBA00006040"/>
    </source>
</evidence>
<keyword evidence="5 7" id="KW-0862">Zinc</keyword>
<evidence type="ECO:0000256" key="3">
    <source>
        <dbReference type="ARBA" id="ARBA00022723"/>
    </source>
</evidence>
<dbReference type="PANTHER" id="PTHR11804:SF83">
    <property type="entry name" value="LD37516P"/>
    <property type="match status" value="1"/>
</dbReference>
<name>A0ABQ9FMI4_TEGGR</name>
<evidence type="ECO:0000313" key="10">
    <source>
        <dbReference type="Proteomes" id="UP001217089"/>
    </source>
</evidence>
<gene>
    <name evidence="9" type="ORF">KUTeg_003590</name>
</gene>
<dbReference type="Gene3D" id="1.10.1370.10">
    <property type="entry name" value="Neurolysin, domain 3"/>
    <property type="match status" value="1"/>
</dbReference>
<dbReference type="InterPro" id="IPR001567">
    <property type="entry name" value="Pept_M3A_M3B_dom"/>
</dbReference>
<keyword evidence="2 7" id="KW-0645">Protease</keyword>
<comment type="cofactor">
    <cofactor evidence="7">
        <name>Zn(2+)</name>
        <dbReference type="ChEBI" id="CHEBI:29105"/>
    </cofactor>
    <text evidence="7">Binds 1 zinc ion.</text>
</comment>
<dbReference type="SUPFAM" id="SSF55486">
    <property type="entry name" value="Metalloproteases ('zincins'), catalytic domain"/>
    <property type="match status" value="1"/>
</dbReference>
<comment type="similarity">
    <text evidence="1 7">Belongs to the peptidase M3 family.</text>
</comment>
<dbReference type="InterPro" id="IPR045090">
    <property type="entry name" value="Pept_M3A_M3B"/>
</dbReference>
<dbReference type="InterPro" id="IPR024079">
    <property type="entry name" value="MetalloPept_cat_dom_sf"/>
</dbReference>
<dbReference type="EMBL" id="JARBDR010000214">
    <property type="protein sequence ID" value="KAJ8318499.1"/>
    <property type="molecule type" value="Genomic_DNA"/>
</dbReference>